<reference evidence="1 2" key="1">
    <citation type="journal article" date="2016" name="Front. Microbiol.">
        <title>Comparative Genomic Analysis Reveals a Diverse Repertoire of Genes Involved in Prokaryote-Eukaryote Interactions within the Pseudovibrio Genus.</title>
        <authorList>
            <person name="Romano S."/>
            <person name="Fernandez-Guerra A."/>
            <person name="Reen F.J."/>
            <person name="Glockner F.O."/>
            <person name="Crowley S.P."/>
            <person name="O'Sullivan O."/>
            <person name="Cotter P.D."/>
            <person name="Adams C."/>
            <person name="Dobson A.D."/>
            <person name="O'Gara F."/>
        </authorList>
    </citation>
    <scope>NUCLEOTIDE SEQUENCE [LARGE SCALE GENOMIC DNA]</scope>
    <source>
        <strain evidence="1 2">Ad2</strain>
    </source>
</reference>
<dbReference type="PANTHER" id="PTHR34822">
    <property type="entry name" value="GRPB DOMAIN PROTEIN (AFU_ORTHOLOGUE AFUA_1G01530)"/>
    <property type="match status" value="1"/>
</dbReference>
<dbReference type="EMBL" id="LMCB01000023">
    <property type="protein sequence ID" value="KZL18245.1"/>
    <property type="molecule type" value="Genomic_DNA"/>
</dbReference>
<proteinExistence type="predicted"/>
<accession>A0A165XYG9</accession>
<dbReference type="STRING" id="989403.SAMN05421798_11812"/>
<dbReference type="Gene3D" id="3.30.460.10">
    <property type="entry name" value="Beta Polymerase, domain 2"/>
    <property type="match status" value="1"/>
</dbReference>
<dbReference type="PANTHER" id="PTHR34822:SF1">
    <property type="entry name" value="GRPB FAMILY PROTEIN"/>
    <property type="match status" value="1"/>
</dbReference>
<dbReference type="AlphaFoldDB" id="A0A165XYG9"/>
<keyword evidence="1" id="KW-0418">Kinase</keyword>
<keyword evidence="1" id="KW-0808">Transferase</keyword>
<dbReference type="GO" id="GO:0016301">
    <property type="term" value="F:kinase activity"/>
    <property type="evidence" value="ECO:0007669"/>
    <property type="project" value="UniProtKB-KW"/>
</dbReference>
<name>A0A165XYG9_9HYPH</name>
<organism evidence="1 2">
    <name type="scientific">Pseudovibrio axinellae</name>
    <dbReference type="NCBI Taxonomy" id="989403"/>
    <lineage>
        <taxon>Bacteria</taxon>
        <taxon>Pseudomonadati</taxon>
        <taxon>Pseudomonadota</taxon>
        <taxon>Alphaproteobacteria</taxon>
        <taxon>Hyphomicrobiales</taxon>
        <taxon>Stappiaceae</taxon>
        <taxon>Pseudovibrio</taxon>
    </lineage>
</organism>
<keyword evidence="2" id="KW-1185">Reference proteome</keyword>
<sequence>MQIEIQPFNPVWLNQFIEIKRSLEMYLPESAIIHHVGSTAVPGLVAKDIIDIQITLQSLDDICEETMTSAGFLRGKPVWDYSPSGMRLPPEELAKRFYRQKTPIAANIHVREVGRFNQRYALLCRDYLRTHAKVAAAYGKIKLELAKRFPDDVDAYHDIKDPVFDLIMAGAEIWASTTKWRIPSGD</sequence>
<gene>
    <name evidence="1" type="ORF">PsAD2_02637</name>
</gene>
<comment type="caution">
    <text evidence="1">The sequence shown here is derived from an EMBL/GenBank/DDBJ whole genome shotgun (WGS) entry which is preliminary data.</text>
</comment>
<dbReference type="InterPro" id="IPR007344">
    <property type="entry name" value="GrpB/CoaE"/>
</dbReference>
<dbReference type="SUPFAM" id="SSF81301">
    <property type="entry name" value="Nucleotidyltransferase"/>
    <property type="match status" value="1"/>
</dbReference>
<dbReference type="Proteomes" id="UP000076577">
    <property type="component" value="Unassembled WGS sequence"/>
</dbReference>
<dbReference type="RefSeq" id="WP_068006557.1">
    <property type="nucleotide sequence ID" value="NZ_FOFM01000018.1"/>
</dbReference>
<dbReference type="Pfam" id="PF04229">
    <property type="entry name" value="GrpB"/>
    <property type="match status" value="1"/>
</dbReference>
<dbReference type="OrthoDB" id="9799092at2"/>
<dbReference type="InterPro" id="IPR043519">
    <property type="entry name" value="NT_sf"/>
</dbReference>
<evidence type="ECO:0000313" key="2">
    <source>
        <dbReference type="Proteomes" id="UP000076577"/>
    </source>
</evidence>
<evidence type="ECO:0000313" key="1">
    <source>
        <dbReference type="EMBL" id="KZL18245.1"/>
    </source>
</evidence>
<dbReference type="PATRIC" id="fig|989403.3.peg.2824"/>
<protein>
    <submittedName>
        <fullName evidence="1">Dephospho-CoA kinase/protein folding accessory domain-containing protein</fullName>
    </submittedName>
</protein>